<dbReference type="InterPro" id="IPR031664">
    <property type="entry name" value="DUF5085"/>
</dbReference>
<proteinExistence type="predicted"/>
<reference evidence="1 2" key="1">
    <citation type="submission" date="2016-10" db="EMBL/GenBank/DDBJ databases">
        <title>Paenibacillus species isolates.</title>
        <authorList>
            <person name="Beno S.M."/>
        </authorList>
    </citation>
    <scope>NUCLEOTIDE SEQUENCE [LARGE SCALE GENOMIC DNA]</scope>
    <source>
        <strain evidence="1 2">FSL H7-0744</strain>
    </source>
</reference>
<dbReference type="Proteomes" id="UP000187412">
    <property type="component" value="Unassembled WGS sequence"/>
</dbReference>
<dbReference type="RefSeq" id="WP_076113454.1">
    <property type="nucleotide sequence ID" value="NZ_MPTB01000042.1"/>
</dbReference>
<sequence length="154" mass="18117">MVNPKDSIKYTSVVSRKYHFYYKDLEQQLSDFMSDVFKLKATIKGPLFYSINNIPLDEMMHAEFFIPIQEDYLDVTEDMHFHSYFCIDRMISTCDLADYEASTETAYGELLHYMESNYLRQTTPIFHIVSGDRTLPYLFIKIGVSAQSAEEIWL</sequence>
<keyword evidence="2" id="KW-1185">Reference proteome</keyword>
<dbReference type="Pfam" id="PF16895">
    <property type="entry name" value="DUF5085"/>
    <property type="match status" value="1"/>
</dbReference>
<gene>
    <name evidence="1" type="ORF">BSK56_26315</name>
</gene>
<organism evidence="1 2">
    <name type="scientific">Paenibacillus borealis</name>
    <dbReference type="NCBI Taxonomy" id="160799"/>
    <lineage>
        <taxon>Bacteria</taxon>
        <taxon>Bacillati</taxon>
        <taxon>Bacillota</taxon>
        <taxon>Bacilli</taxon>
        <taxon>Bacillales</taxon>
        <taxon>Paenibacillaceae</taxon>
        <taxon>Paenibacillus</taxon>
    </lineage>
</organism>
<name>A0ABX3H066_PAEBO</name>
<evidence type="ECO:0000313" key="1">
    <source>
        <dbReference type="EMBL" id="OMD41989.1"/>
    </source>
</evidence>
<accession>A0ABX3H066</accession>
<comment type="caution">
    <text evidence="1">The sequence shown here is derived from an EMBL/GenBank/DDBJ whole genome shotgun (WGS) entry which is preliminary data.</text>
</comment>
<dbReference type="EMBL" id="MPTB01000042">
    <property type="protein sequence ID" value="OMD41989.1"/>
    <property type="molecule type" value="Genomic_DNA"/>
</dbReference>
<evidence type="ECO:0000313" key="2">
    <source>
        <dbReference type="Proteomes" id="UP000187412"/>
    </source>
</evidence>
<protein>
    <submittedName>
        <fullName evidence="1">DUF5085 domain-containing protein</fullName>
    </submittedName>
</protein>